<keyword evidence="5 8" id="KW-0804">Transcription</keyword>
<evidence type="ECO:0000256" key="1">
    <source>
        <dbReference type="ARBA" id="ARBA00004123"/>
    </source>
</evidence>
<comment type="subcellular location">
    <subcellularLocation>
        <location evidence="1 8">Nucleus</location>
    </subcellularLocation>
</comment>
<feature type="region of interest" description="Disordered" evidence="9">
    <location>
        <begin position="152"/>
        <end position="234"/>
    </location>
</feature>
<gene>
    <name evidence="8" type="primary">MED6</name>
    <name evidence="10" type="ORF">IAR55_001722</name>
</gene>
<dbReference type="EMBL" id="JBCAWK010000003">
    <property type="protein sequence ID" value="KAK8864472.1"/>
    <property type="molecule type" value="Genomic_DNA"/>
</dbReference>
<dbReference type="InterPro" id="IPR038566">
    <property type="entry name" value="Mediator_Med6_sf"/>
</dbReference>
<name>A0AAW0Z339_9TREE</name>
<dbReference type="GO" id="GO:0006357">
    <property type="term" value="P:regulation of transcription by RNA polymerase II"/>
    <property type="evidence" value="ECO:0007669"/>
    <property type="project" value="InterPro"/>
</dbReference>
<dbReference type="GO" id="GO:0003712">
    <property type="term" value="F:transcription coregulator activity"/>
    <property type="evidence" value="ECO:0007669"/>
    <property type="project" value="InterPro"/>
</dbReference>
<keyword evidence="8" id="KW-0010">Activator</keyword>
<evidence type="ECO:0000256" key="5">
    <source>
        <dbReference type="ARBA" id="ARBA00023163"/>
    </source>
</evidence>
<evidence type="ECO:0000256" key="6">
    <source>
        <dbReference type="ARBA" id="ARBA00023242"/>
    </source>
</evidence>
<organism evidence="10 11">
    <name type="scientific">Kwoniella newhampshirensis</name>
    <dbReference type="NCBI Taxonomy" id="1651941"/>
    <lineage>
        <taxon>Eukaryota</taxon>
        <taxon>Fungi</taxon>
        <taxon>Dikarya</taxon>
        <taxon>Basidiomycota</taxon>
        <taxon>Agaricomycotina</taxon>
        <taxon>Tremellomycetes</taxon>
        <taxon>Tremellales</taxon>
        <taxon>Cryptococcaceae</taxon>
        <taxon>Kwoniella</taxon>
    </lineage>
</organism>
<evidence type="ECO:0000256" key="7">
    <source>
        <dbReference type="ARBA" id="ARBA00031259"/>
    </source>
</evidence>
<dbReference type="Pfam" id="PF04934">
    <property type="entry name" value="Med6"/>
    <property type="match status" value="1"/>
</dbReference>
<keyword evidence="4 8" id="KW-0805">Transcription regulation</keyword>
<evidence type="ECO:0000313" key="11">
    <source>
        <dbReference type="Proteomes" id="UP001388673"/>
    </source>
</evidence>
<reference evidence="10 11" key="1">
    <citation type="journal article" date="2024" name="bioRxiv">
        <title>Comparative genomics of Cryptococcus and Kwoniella reveals pathogenesis evolution and contrasting karyotype dynamics via intercentromeric recombination or chromosome fusion.</title>
        <authorList>
            <person name="Coelho M.A."/>
            <person name="David-Palma M."/>
            <person name="Shea T."/>
            <person name="Bowers K."/>
            <person name="McGinley-Smith S."/>
            <person name="Mohammad A.W."/>
            <person name="Gnirke A."/>
            <person name="Yurkov A.M."/>
            <person name="Nowrousian M."/>
            <person name="Sun S."/>
            <person name="Cuomo C.A."/>
            <person name="Heitman J."/>
        </authorList>
    </citation>
    <scope>NUCLEOTIDE SEQUENCE [LARGE SCALE GENOMIC DNA]</scope>
    <source>
        <strain evidence="10 11">CBS 13917</strain>
    </source>
</reference>
<keyword evidence="11" id="KW-1185">Reference proteome</keyword>
<evidence type="ECO:0000256" key="3">
    <source>
        <dbReference type="ARBA" id="ARBA00020634"/>
    </source>
</evidence>
<proteinExistence type="inferred from homology"/>
<dbReference type="AlphaFoldDB" id="A0AAW0Z339"/>
<comment type="similarity">
    <text evidence="2 8">Belongs to the Mediator complex subunit 6 family.</text>
</comment>
<comment type="subunit">
    <text evidence="8">Component of the Mediator complex.</text>
</comment>
<dbReference type="GO" id="GO:0016592">
    <property type="term" value="C:mediator complex"/>
    <property type="evidence" value="ECO:0007669"/>
    <property type="project" value="InterPro"/>
</dbReference>
<sequence>MAHMGDEVEQDLSHIHWSWPEAVAANPERSLATADLALDYFAYSPFWDSKSNNSVLRTQRRVENPTYGHVEEKIELNAFTSGFEYIIAHSQPPDLFVVHRREVDPSGKRDRVTGAWFILNEKIYQCPTLYDVVSTRLKNAASLISKTLATLSENRPPANPRSTTIWRSIPPSTSSSSSSQPDPANPITPVDVDPNPDPNLDPTTATTNTDTHNLEESGRVKGTATTQKENASGPDWHLFHALQSTRQSLSELDTLAQSPRRSVDPIQELRDIETQMGLQFSFQQPQQSQGLQGQGKGKAAGGGSRPTSVRAGSAVGSTRMMGLSPGSTGQQVLTPGLGMGLSPAAGSGNGLTPRPGVEPRIPSAAGSVLGAGSPLTGGFMA</sequence>
<feature type="compositionally biased region" description="Low complexity" evidence="9">
    <location>
        <begin position="162"/>
        <end position="211"/>
    </location>
</feature>
<protein>
    <recommendedName>
        <fullName evidence="3 8">Mediator of RNA polymerase II transcription subunit 6</fullName>
    </recommendedName>
    <alternativeName>
        <fullName evidence="7 8">Mediator complex subunit 6</fullName>
    </alternativeName>
</protein>
<dbReference type="Gene3D" id="3.10.450.580">
    <property type="entry name" value="Mediator complex, subunit Med6"/>
    <property type="match status" value="1"/>
</dbReference>
<evidence type="ECO:0000313" key="10">
    <source>
        <dbReference type="EMBL" id="KAK8864472.1"/>
    </source>
</evidence>
<comment type="function">
    <text evidence="8">Component of the Mediator complex, a coactivator involved in the regulated transcription of nearly all RNA polymerase II-dependent genes. Mediator functions as a bridge to convey information from gene-specific regulatory proteins to the basal RNA polymerase II transcription machinery. Mediator is recruited to promoters by direct interactions with regulatory proteins and serves as a scaffold for the assembly of a functional preinitiation complex with RNA polymerase II and the general transcription factors.</text>
</comment>
<comment type="caution">
    <text evidence="10">The sequence shown here is derived from an EMBL/GenBank/DDBJ whole genome shotgun (WGS) entry which is preliminary data.</text>
</comment>
<evidence type="ECO:0000256" key="8">
    <source>
        <dbReference type="RuleBase" id="RU364143"/>
    </source>
</evidence>
<evidence type="ECO:0000256" key="2">
    <source>
        <dbReference type="ARBA" id="ARBA00007526"/>
    </source>
</evidence>
<feature type="region of interest" description="Disordered" evidence="9">
    <location>
        <begin position="283"/>
        <end position="365"/>
    </location>
</feature>
<keyword evidence="6 8" id="KW-0539">Nucleus</keyword>
<dbReference type="PANTHER" id="PTHR13104">
    <property type="entry name" value="MED-6-RELATED"/>
    <property type="match status" value="1"/>
</dbReference>
<accession>A0AAW0Z339</accession>
<dbReference type="Proteomes" id="UP001388673">
    <property type="component" value="Unassembled WGS sequence"/>
</dbReference>
<feature type="compositionally biased region" description="Gly residues" evidence="9">
    <location>
        <begin position="292"/>
        <end position="304"/>
    </location>
</feature>
<evidence type="ECO:0000256" key="9">
    <source>
        <dbReference type="SAM" id="MobiDB-lite"/>
    </source>
</evidence>
<dbReference type="InterPro" id="IPR007018">
    <property type="entry name" value="Mediator_Med6"/>
</dbReference>
<evidence type="ECO:0000256" key="4">
    <source>
        <dbReference type="ARBA" id="ARBA00023015"/>
    </source>
</evidence>